<dbReference type="AlphaFoldDB" id="A0A498D5V1"/>
<gene>
    <name evidence="2" type="ORF">D8M04_19830</name>
</gene>
<evidence type="ECO:0000313" key="3">
    <source>
        <dbReference type="Proteomes" id="UP000270219"/>
    </source>
</evidence>
<organism evidence="2 3">
    <name type="scientific">Oceanobacillus piezotolerans</name>
    <dbReference type="NCBI Taxonomy" id="2448030"/>
    <lineage>
        <taxon>Bacteria</taxon>
        <taxon>Bacillati</taxon>
        <taxon>Bacillota</taxon>
        <taxon>Bacilli</taxon>
        <taxon>Bacillales</taxon>
        <taxon>Bacillaceae</taxon>
        <taxon>Oceanobacillus</taxon>
    </lineage>
</organism>
<comment type="caution">
    <text evidence="2">The sequence shown here is derived from an EMBL/GenBank/DDBJ whole genome shotgun (WGS) entry which is preliminary data.</text>
</comment>
<proteinExistence type="predicted"/>
<feature type="signal peptide" evidence="1">
    <location>
        <begin position="1"/>
        <end position="28"/>
    </location>
</feature>
<dbReference type="InterPro" id="IPR023888">
    <property type="entry name" value="SdpC-like"/>
</dbReference>
<dbReference type="NCBIfam" id="TIGR04032">
    <property type="entry name" value="toxin_SdpC"/>
    <property type="match status" value="1"/>
</dbReference>
<sequence>MKRNKKKFISIFLIATIVLSLFSTNVFATESIIDANEKRYSGEQIFRGVVIGQGEIAKELDGLWNSKNYEKANQAENIKAVDEVLAKMKEEHPTFFQDFEDAIYNKDLKKTEELLIHGSERFIEIMNTEYDTKLSEGEVADANCLVAVLSLVAAFSHAVQITFYLEFVAVGPGFESSMEPTARESLVLDIVEMAN</sequence>
<feature type="chain" id="PRO_5019763876" evidence="1">
    <location>
        <begin position="29"/>
        <end position="195"/>
    </location>
</feature>
<dbReference type="EMBL" id="RCHR01000016">
    <property type="protein sequence ID" value="RLL39807.1"/>
    <property type="molecule type" value="Genomic_DNA"/>
</dbReference>
<evidence type="ECO:0000256" key="1">
    <source>
        <dbReference type="SAM" id="SignalP"/>
    </source>
</evidence>
<reference evidence="2 3" key="1">
    <citation type="submission" date="2018-10" db="EMBL/GenBank/DDBJ databases">
        <title>Oceanobacillus sp. YLB-02 draft genome.</title>
        <authorList>
            <person name="Yu L."/>
        </authorList>
    </citation>
    <scope>NUCLEOTIDE SEQUENCE [LARGE SCALE GENOMIC DNA]</scope>
    <source>
        <strain evidence="2 3">YLB-02</strain>
    </source>
</reference>
<protein>
    <submittedName>
        <fullName evidence="2">Sporulation delaying protein family toxin</fullName>
    </submittedName>
</protein>
<evidence type="ECO:0000313" key="2">
    <source>
        <dbReference type="EMBL" id="RLL39807.1"/>
    </source>
</evidence>
<dbReference type="OrthoDB" id="2906254at2"/>
<name>A0A498D5V1_9BACI</name>
<dbReference type="Proteomes" id="UP000270219">
    <property type="component" value="Unassembled WGS sequence"/>
</dbReference>
<dbReference type="Pfam" id="PF26137">
    <property type="entry name" value="Toxin_SdpC"/>
    <property type="match status" value="1"/>
</dbReference>
<dbReference type="RefSeq" id="WP_121525134.1">
    <property type="nucleotide sequence ID" value="NZ_RCHR01000016.1"/>
</dbReference>
<keyword evidence="1" id="KW-0732">Signal</keyword>
<accession>A0A498D5V1</accession>
<keyword evidence="3" id="KW-1185">Reference proteome</keyword>